<dbReference type="RefSeq" id="WP_046145681.1">
    <property type="nucleotide sequence ID" value="NZ_KQ033912.1"/>
</dbReference>
<dbReference type="PATRIC" id="fig|927665.4.peg.1453"/>
<feature type="domain" description="NADPH-dependent FMN reductase-like" evidence="3">
    <location>
        <begin position="3"/>
        <end position="106"/>
    </location>
</feature>
<keyword evidence="2" id="KW-0288">FMN</keyword>
<evidence type="ECO:0000256" key="1">
    <source>
        <dbReference type="ARBA" id="ARBA00022630"/>
    </source>
</evidence>
<proteinExistence type="predicted"/>
<comment type="caution">
    <text evidence="4">The sequence shown here is derived from an EMBL/GenBank/DDBJ whole genome shotgun (WGS) entry which is preliminary data.</text>
</comment>
<gene>
    <name evidence="4" type="ORF">HMPREF1535_01421</name>
</gene>
<dbReference type="EMBL" id="AQHV01000010">
    <property type="protein sequence ID" value="KKB56770.1"/>
    <property type="molecule type" value="Genomic_DNA"/>
</dbReference>
<dbReference type="InterPro" id="IPR029039">
    <property type="entry name" value="Flavoprotein-like_sf"/>
</dbReference>
<evidence type="ECO:0000256" key="2">
    <source>
        <dbReference type="ARBA" id="ARBA00022643"/>
    </source>
</evidence>
<dbReference type="GO" id="GO:0016491">
    <property type="term" value="F:oxidoreductase activity"/>
    <property type="evidence" value="ECO:0007669"/>
    <property type="project" value="InterPro"/>
</dbReference>
<evidence type="ECO:0000259" key="3">
    <source>
        <dbReference type="Pfam" id="PF03358"/>
    </source>
</evidence>
<dbReference type="Pfam" id="PF03358">
    <property type="entry name" value="FMN_red"/>
    <property type="match status" value="1"/>
</dbReference>
<dbReference type="Gene3D" id="3.40.50.360">
    <property type="match status" value="1"/>
</dbReference>
<dbReference type="InterPro" id="IPR051796">
    <property type="entry name" value="ISF_SsuE-like"/>
</dbReference>
<keyword evidence="1" id="KW-0285">Flavoprotein</keyword>
<dbReference type="STRING" id="927665.HMPREF1535_01421"/>
<evidence type="ECO:0000313" key="4">
    <source>
        <dbReference type="EMBL" id="KKB56770.1"/>
    </source>
</evidence>
<dbReference type="HOGENOM" id="CLU_050993_4_2_10"/>
<dbReference type="PANTHER" id="PTHR43278">
    <property type="entry name" value="NAD(P)H-DEPENDENT FMN-CONTAINING OXIDOREDUCTASE YWQN-RELATED"/>
    <property type="match status" value="1"/>
</dbReference>
<accession>A0A0F5JGT7</accession>
<protein>
    <recommendedName>
        <fullName evidence="3">NADPH-dependent FMN reductase-like domain-containing protein</fullName>
    </recommendedName>
</protein>
<dbReference type="InterPro" id="IPR005025">
    <property type="entry name" value="FMN_Rdtase-like_dom"/>
</dbReference>
<dbReference type="SUPFAM" id="SSF52218">
    <property type="entry name" value="Flavoproteins"/>
    <property type="match status" value="1"/>
</dbReference>
<organism evidence="4 5">
    <name type="scientific">Parabacteroides goldsteinii DSM 19448 = WAL 12034</name>
    <dbReference type="NCBI Taxonomy" id="927665"/>
    <lineage>
        <taxon>Bacteria</taxon>
        <taxon>Pseudomonadati</taxon>
        <taxon>Bacteroidota</taxon>
        <taxon>Bacteroidia</taxon>
        <taxon>Bacteroidales</taxon>
        <taxon>Tannerellaceae</taxon>
        <taxon>Parabacteroides</taxon>
    </lineage>
</organism>
<dbReference type="PANTHER" id="PTHR43278:SF2">
    <property type="entry name" value="IRON-SULFUR FLAVOPROTEIN"/>
    <property type="match status" value="1"/>
</dbReference>
<sequence>MKKVLVISSSLRLRSNSEALADEFIRGAAEAGNEVEKITLKDKEIHFCKGCLNCQKTQKCVIKDDAPDIVEKMHDADVIAFATPIYYYEMCGQLKTLLDRANPLYPSDYRFRDIYMLTSAVENEEYVPKRAVAGLTGWIDCFEKARLAGTVFAGGVNGPGETESHPVLKQAYEMGKAV</sequence>
<reference evidence="4 5" key="1">
    <citation type="submission" date="2013-04" db="EMBL/GenBank/DDBJ databases">
        <title>The Genome Sequence of Parabacteroides goldsteinii DSM 19448.</title>
        <authorList>
            <consortium name="The Broad Institute Genomics Platform"/>
            <person name="Earl A."/>
            <person name="Ward D."/>
            <person name="Feldgarden M."/>
            <person name="Gevers D."/>
            <person name="Martens E."/>
            <person name="Sakamoto M."/>
            <person name="Benno Y."/>
            <person name="Song Y."/>
            <person name="Liu C."/>
            <person name="Lee J."/>
            <person name="Bolanos M."/>
            <person name="Vaisanen M.L."/>
            <person name="Finegold S.M."/>
            <person name="Walker B."/>
            <person name="Young S."/>
            <person name="Zeng Q."/>
            <person name="Gargeya S."/>
            <person name="Fitzgerald M."/>
            <person name="Haas B."/>
            <person name="Abouelleil A."/>
            <person name="Allen A.W."/>
            <person name="Alvarado L."/>
            <person name="Arachchi H.M."/>
            <person name="Berlin A.M."/>
            <person name="Chapman S.B."/>
            <person name="Gainer-Dewar J."/>
            <person name="Goldberg J."/>
            <person name="Griggs A."/>
            <person name="Gujja S."/>
            <person name="Hansen M."/>
            <person name="Howarth C."/>
            <person name="Imamovic A."/>
            <person name="Ireland A."/>
            <person name="Larimer J."/>
            <person name="McCowan C."/>
            <person name="Murphy C."/>
            <person name="Pearson M."/>
            <person name="Poon T.W."/>
            <person name="Priest M."/>
            <person name="Roberts A."/>
            <person name="Saif S."/>
            <person name="Shea T."/>
            <person name="Sisk P."/>
            <person name="Sykes S."/>
            <person name="Wortman J."/>
            <person name="Nusbaum C."/>
            <person name="Birren B."/>
        </authorList>
    </citation>
    <scope>NUCLEOTIDE SEQUENCE [LARGE SCALE GENOMIC DNA]</scope>
    <source>
        <strain evidence="4 5">DSM 19448</strain>
    </source>
</reference>
<name>A0A0F5JGT7_9BACT</name>
<dbReference type="AlphaFoldDB" id="A0A0F5JGT7"/>
<evidence type="ECO:0000313" key="5">
    <source>
        <dbReference type="Proteomes" id="UP000033047"/>
    </source>
</evidence>
<dbReference type="Proteomes" id="UP000033047">
    <property type="component" value="Unassembled WGS sequence"/>
</dbReference>